<dbReference type="STRING" id="1149755.A0A2J6RAQ6"/>
<sequence length="550" mass="62562">MAPPYHFGVEIEFCVAFVFPKDAELPDKTETRKLRFNLDTADSESSSEDSSEKGPTEHFSTSSTGSNVKKERAMYKKMNVSAQFTPAMQKDIADTLVQAGFPAFSSFEGPEGFVSFAERDFQRWSVDTDGSIEPPLLSPYVWAPIELISPAMEFNLENLETVRKVYNLITSTYVTHNGPTTGLHVHVSAGIGTAFRLETLQSLFAFLYAFEPQISTLHPARRQRNVTFCDSIRRRTDFVSEWWEDHGVLPTVFQGVTELLKKEPTLNLLAAVRVEQNDKATRYNPSNLAWFLEQPPGNRNPPTIEFRQHEGTLDAGRVVNWIRTVVGIVNFVDTAELDSLSYLLRKAGDEKWQKEGGDGDAEQLQKFGPIPAEGNFTIIDLFRFMQLDDLATFYSNAIHEVLGVPPISRTQRWLWEYEQQWAQRRITDEEFQRQHEMRLLWEQSLNSALAQQDGSTFDFNPDDEMWPVRIPIERSATNHSGFTLHANHQFDFTPQQLIELSSGSSSNEPDNPSEGSSHEPTQSEVEEIELEEIIGLLEKEDDEEDLYSAD</sequence>
<dbReference type="OrthoDB" id="412402at2759"/>
<name>A0A2J6RAQ6_HYAVF</name>
<proteinExistence type="predicted"/>
<feature type="region of interest" description="Disordered" evidence="1">
    <location>
        <begin position="34"/>
        <end position="68"/>
    </location>
</feature>
<dbReference type="PANTHER" id="PTHR36847">
    <property type="entry name" value="AMIDOLIGASE ENZYME"/>
    <property type="match status" value="1"/>
</dbReference>
<feature type="compositionally biased region" description="Acidic residues" evidence="1">
    <location>
        <begin position="539"/>
        <end position="550"/>
    </location>
</feature>
<accession>A0A2J6RAQ6</accession>
<feature type="compositionally biased region" description="Polar residues" evidence="1">
    <location>
        <begin position="500"/>
        <end position="523"/>
    </location>
</feature>
<feature type="region of interest" description="Disordered" evidence="1">
    <location>
        <begin position="500"/>
        <end position="550"/>
    </location>
</feature>
<evidence type="ECO:0000313" key="3">
    <source>
        <dbReference type="Proteomes" id="UP000235786"/>
    </source>
</evidence>
<keyword evidence="3" id="KW-1185">Reference proteome</keyword>
<gene>
    <name evidence="2" type="ORF">L207DRAFT_637921</name>
</gene>
<feature type="compositionally biased region" description="Polar residues" evidence="1">
    <location>
        <begin position="58"/>
        <end position="67"/>
    </location>
</feature>
<dbReference type="Pfam" id="PF12224">
    <property type="entry name" value="Amidoligase_2"/>
    <property type="match status" value="1"/>
</dbReference>
<dbReference type="PANTHER" id="PTHR36847:SF1">
    <property type="entry name" value="AMIDOLIGASE ENZYME"/>
    <property type="match status" value="1"/>
</dbReference>
<dbReference type="InterPro" id="IPR022025">
    <property type="entry name" value="Amidoligase_2"/>
</dbReference>
<dbReference type="Proteomes" id="UP000235786">
    <property type="component" value="Unassembled WGS sequence"/>
</dbReference>
<evidence type="ECO:0000313" key="2">
    <source>
        <dbReference type="EMBL" id="PMD35581.1"/>
    </source>
</evidence>
<organism evidence="2 3">
    <name type="scientific">Hyaloscypha variabilis (strain UAMH 11265 / GT02V1 / F)</name>
    <name type="common">Meliniomyces variabilis</name>
    <dbReference type="NCBI Taxonomy" id="1149755"/>
    <lineage>
        <taxon>Eukaryota</taxon>
        <taxon>Fungi</taxon>
        <taxon>Dikarya</taxon>
        <taxon>Ascomycota</taxon>
        <taxon>Pezizomycotina</taxon>
        <taxon>Leotiomycetes</taxon>
        <taxon>Helotiales</taxon>
        <taxon>Hyaloscyphaceae</taxon>
        <taxon>Hyaloscypha</taxon>
        <taxon>Hyaloscypha variabilis</taxon>
    </lineage>
</organism>
<dbReference type="EMBL" id="KZ613952">
    <property type="protein sequence ID" value="PMD35581.1"/>
    <property type="molecule type" value="Genomic_DNA"/>
</dbReference>
<evidence type="ECO:0008006" key="4">
    <source>
        <dbReference type="Google" id="ProtNLM"/>
    </source>
</evidence>
<evidence type="ECO:0000256" key="1">
    <source>
        <dbReference type="SAM" id="MobiDB-lite"/>
    </source>
</evidence>
<dbReference type="AlphaFoldDB" id="A0A2J6RAQ6"/>
<protein>
    <recommendedName>
        <fullName evidence="4">Amidoligase enzyme</fullName>
    </recommendedName>
</protein>
<reference evidence="2 3" key="1">
    <citation type="submission" date="2016-04" db="EMBL/GenBank/DDBJ databases">
        <title>A degradative enzymes factory behind the ericoid mycorrhizal symbiosis.</title>
        <authorList>
            <consortium name="DOE Joint Genome Institute"/>
            <person name="Martino E."/>
            <person name="Morin E."/>
            <person name="Grelet G."/>
            <person name="Kuo A."/>
            <person name="Kohler A."/>
            <person name="Daghino S."/>
            <person name="Barry K."/>
            <person name="Choi C."/>
            <person name="Cichocki N."/>
            <person name="Clum A."/>
            <person name="Copeland A."/>
            <person name="Hainaut M."/>
            <person name="Haridas S."/>
            <person name="Labutti K."/>
            <person name="Lindquist E."/>
            <person name="Lipzen A."/>
            <person name="Khouja H.-R."/>
            <person name="Murat C."/>
            <person name="Ohm R."/>
            <person name="Olson A."/>
            <person name="Spatafora J."/>
            <person name="Veneault-Fourrey C."/>
            <person name="Henrissat B."/>
            <person name="Grigoriev I."/>
            <person name="Martin F."/>
            <person name="Perotto S."/>
        </authorList>
    </citation>
    <scope>NUCLEOTIDE SEQUENCE [LARGE SCALE GENOMIC DNA]</scope>
    <source>
        <strain evidence="2 3">F</strain>
    </source>
</reference>